<dbReference type="Pfam" id="PF00149">
    <property type="entry name" value="Metallophos"/>
    <property type="match status" value="1"/>
</dbReference>
<keyword evidence="3" id="KW-0812">Transmembrane</keyword>
<evidence type="ECO:0000256" key="2">
    <source>
        <dbReference type="ARBA" id="ARBA00022801"/>
    </source>
</evidence>
<dbReference type="InterPro" id="IPR029052">
    <property type="entry name" value="Metallo-depent_PP-like"/>
</dbReference>
<feature type="domain" description="Calcineurin-like phosphoesterase" evidence="4">
    <location>
        <begin position="124"/>
        <end position="305"/>
    </location>
</feature>
<keyword evidence="3" id="KW-0472">Membrane</keyword>
<dbReference type="RefSeq" id="WP_250722381.1">
    <property type="nucleotide sequence ID" value="NZ_CP098400.1"/>
</dbReference>
<dbReference type="EMBL" id="CP098400">
    <property type="protein sequence ID" value="URW78917.1"/>
    <property type="molecule type" value="Genomic_DNA"/>
</dbReference>
<protein>
    <submittedName>
        <fullName evidence="5">Metallophosphoesterase</fullName>
    </submittedName>
</protein>
<evidence type="ECO:0000313" key="5">
    <source>
        <dbReference type="EMBL" id="URW78917.1"/>
    </source>
</evidence>
<dbReference type="PANTHER" id="PTHR31302">
    <property type="entry name" value="TRANSMEMBRANE PROTEIN WITH METALLOPHOSPHOESTERASE DOMAIN-RELATED"/>
    <property type="match status" value="1"/>
</dbReference>
<dbReference type="Proteomes" id="UP001056426">
    <property type="component" value="Chromosome"/>
</dbReference>
<dbReference type="AlphaFoldDB" id="A0A9J6ZMG7"/>
<evidence type="ECO:0000259" key="4">
    <source>
        <dbReference type="Pfam" id="PF00149"/>
    </source>
</evidence>
<accession>A0A9J6ZMG7</accession>
<proteinExistence type="predicted"/>
<name>A0A9J6ZMG7_9BACT</name>
<sequence>MRYQVVAVIFAVLQISQVGNVNPYLILSWFLLFFLAIYIGNLPTSGVNRIQPLMSRVVRPRLQKEKVRYYPRITRRKFFSQVGIIMATAPFVSKLLGGMKGRFAFYVREIHMVFPNLPEGFDGIRIAQISDLHIGSFGTNRDPLREAIELVNEANPDIILFTGDLVNNFAEEAKGWENIFAKLQAPMGKFAILGNHDYGEYSRWHSEAEKAANFRGILAAYERLGFKVLRNESVQLFRNGDIIGLGGVENWGTSSFPRNGDLALASRGIRHLPFNILMSHDPDHWDKQILAQDFYDLTLSGHTHGMQFGIEKGDFRWSPAQYVQKRWAGMYREGDKFLYVNRGLGYHGLPARVGMPPEITVFELHHGAHINAMLN</sequence>
<keyword evidence="6" id="KW-1185">Reference proteome</keyword>
<dbReference type="GO" id="GO:0008758">
    <property type="term" value="F:UDP-2,3-diacylglucosamine hydrolase activity"/>
    <property type="evidence" value="ECO:0007669"/>
    <property type="project" value="TreeGrafter"/>
</dbReference>
<feature type="transmembrane region" description="Helical" evidence="3">
    <location>
        <begin position="78"/>
        <end position="97"/>
    </location>
</feature>
<dbReference type="CDD" id="cd07385">
    <property type="entry name" value="MPP_YkuE_C"/>
    <property type="match status" value="1"/>
</dbReference>
<keyword evidence="1" id="KW-0479">Metal-binding</keyword>
<organism evidence="5 6">
    <name type="scientific">Xiashengella succiniciproducens</name>
    <dbReference type="NCBI Taxonomy" id="2949635"/>
    <lineage>
        <taxon>Bacteria</taxon>
        <taxon>Pseudomonadati</taxon>
        <taxon>Bacteroidota</taxon>
        <taxon>Bacteroidia</taxon>
        <taxon>Marinilabiliales</taxon>
        <taxon>Marinilabiliaceae</taxon>
        <taxon>Xiashengella</taxon>
    </lineage>
</organism>
<reference evidence="5" key="2">
    <citation type="submission" date="2022-06" db="EMBL/GenBank/DDBJ databases">
        <title>Xiashengella guii gen. nov. sp. nov., a bacterium isolated form anaerobic digestion tank.</title>
        <authorList>
            <person name="Huang H."/>
        </authorList>
    </citation>
    <scope>NUCLEOTIDE SEQUENCE</scope>
    <source>
        <strain evidence="5">Ai-910</strain>
    </source>
</reference>
<evidence type="ECO:0000256" key="3">
    <source>
        <dbReference type="SAM" id="Phobius"/>
    </source>
</evidence>
<gene>
    <name evidence="5" type="ORF">M9189_08615</name>
</gene>
<feature type="transmembrane region" description="Helical" evidence="3">
    <location>
        <begin position="27"/>
        <end position="47"/>
    </location>
</feature>
<reference evidence="5" key="1">
    <citation type="submission" date="2022-05" db="EMBL/GenBank/DDBJ databases">
        <authorList>
            <person name="Sun X."/>
        </authorList>
    </citation>
    <scope>NUCLEOTIDE SEQUENCE</scope>
    <source>
        <strain evidence="5">Ai-910</strain>
    </source>
</reference>
<dbReference type="KEGG" id="alkq:M9189_08615"/>
<keyword evidence="2" id="KW-0378">Hydrolase</keyword>
<dbReference type="PANTHER" id="PTHR31302:SF31">
    <property type="entry name" value="PHOSPHODIESTERASE YAEI"/>
    <property type="match status" value="1"/>
</dbReference>
<evidence type="ECO:0000256" key="1">
    <source>
        <dbReference type="ARBA" id="ARBA00022723"/>
    </source>
</evidence>
<dbReference type="GO" id="GO:0009245">
    <property type="term" value="P:lipid A biosynthetic process"/>
    <property type="evidence" value="ECO:0007669"/>
    <property type="project" value="TreeGrafter"/>
</dbReference>
<evidence type="ECO:0000313" key="6">
    <source>
        <dbReference type="Proteomes" id="UP001056426"/>
    </source>
</evidence>
<dbReference type="Gene3D" id="3.60.21.10">
    <property type="match status" value="1"/>
</dbReference>
<keyword evidence="3" id="KW-1133">Transmembrane helix</keyword>
<dbReference type="SUPFAM" id="SSF56300">
    <property type="entry name" value="Metallo-dependent phosphatases"/>
    <property type="match status" value="1"/>
</dbReference>
<dbReference type="InterPro" id="IPR004843">
    <property type="entry name" value="Calcineurin-like_PHP"/>
</dbReference>
<dbReference type="GO" id="GO:0016020">
    <property type="term" value="C:membrane"/>
    <property type="evidence" value="ECO:0007669"/>
    <property type="project" value="GOC"/>
</dbReference>
<dbReference type="InterPro" id="IPR051158">
    <property type="entry name" value="Metallophosphoesterase_sf"/>
</dbReference>
<dbReference type="GO" id="GO:0046872">
    <property type="term" value="F:metal ion binding"/>
    <property type="evidence" value="ECO:0007669"/>
    <property type="project" value="UniProtKB-KW"/>
</dbReference>